<protein>
    <recommendedName>
        <fullName evidence="3">HD domain-containing protein</fullName>
    </recommendedName>
</protein>
<dbReference type="Proteomes" id="UP000054097">
    <property type="component" value="Unassembled WGS sequence"/>
</dbReference>
<evidence type="ECO:0000313" key="1">
    <source>
        <dbReference type="EMBL" id="KIM31654.1"/>
    </source>
</evidence>
<dbReference type="PIRSF" id="PIRSF035170">
    <property type="entry name" value="HD_phosphohydro"/>
    <property type="match status" value="1"/>
</dbReference>
<evidence type="ECO:0000313" key="2">
    <source>
        <dbReference type="Proteomes" id="UP000054097"/>
    </source>
</evidence>
<evidence type="ECO:0008006" key="3">
    <source>
        <dbReference type="Google" id="ProtNLM"/>
    </source>
</evidence>
<dbReference type="SUPFAM" id="SSF109604">
    <property type="entry name" value="HD-domain/PDEase-like"/>
    <property type="match status" value="1"/>
</dbReference>
<dbReference type="AlphaFoldDB" id="A0A0C3BHT4"/>
<organism evidence="1 2">
    <name type="scientific">Serendipita vermifera MAFF 305830</name>
    <dbReference type="NCBI Taxonomy" id="933852"/>
    <lineage>
        <taxon>Eukaryota</taxon>
        <taxon>Fungi</taxon>
        <taxon>Dikarya</taxon>
        <taxon>Basidiomycota</taxon>
        <taxon>Agaricomycotina</taxon>
        <taxon>Agaricomycetes</taxon>
        <taxon>Sebacinales</taxon>
        <taxon>Serendipitaceae</taxon>
        <taxon>Serendipita</taxon>
    </lineage>
</organism>
<dbReference type="Gene3D" id="1.10.3210.10">
    <property type="entry name" value="Hypothetical protein af1432"/>
    <property type="match status" value="1"/>
</dbReference>
<dbReference type="InterPro" id="IPR009218">
    <property type="entry name" value="HD_phosphohydro"/>
</dbReference>
<dbReference type="OrthoDB" id="330671at2759"/>
<reference evidence="2" key="2">
    <citation type="submission" date="2015-01" db="EMBL/GenBank/DDBJ databases">
        <title>Evolutionary Origins and Diversification of the Mycorrhizal Mutualists.</title>
        <authorList>
            <consortium name="DOE Joint Genome Institute"/>
            <consortium name="Mycorrhizal Genomics Consortium"/>
            <person name="Kohler A."/>
            <person name="Kuo A."/>
            <person name="Nagy L.G."/>
            <person name="Floudas D."/>
            <person name="Copeland A."/>
            <person name="Barry K.W."/>
            <person name="Cichocki N."/>
            <person name="Veneault-Fourrey C."/>
            <person name="LaButti K."/>
            <person name="Lindquist E.A."/>
            <person name="Lipzen A."/>
            <person name="Lundell T."/>
            <person name="Morin E."/>
            <person name="Murat C."/>
            <person name="Riley R."/>
            <person name="Ohm R."/>
            <person name="Sun H."/>
            <person name="Tunlid A."/>
            <person name="Henrissat B."/>
            <person name="Grigoriev I.V."/>
            <person name="Hibbett D.S."/>
            <person name="Martin F."/>
        </authorList>
    </citation>
    <scope>NUCLEOTIDE SEQUENCE [LARGE SCALE GENOMIC DNA]</scope>
    <source>
        <strain evidence="2">MAFF 305830</strain>
    </source>
</reference>
<dbReference type="PANTHER" id="PTHR21174">
    <property type="match status" value="1"/>
</dbReference>
<sequence length="230" mass="26679">MVDLAAKFKIILENSIGLENVELKQEAIDRWWKVITDAYAQPQRHYHTIEHIKSMWTNLDSTQPNHMHDVGVVGFAIFFHDIVYDPKAAFEKNELDSIVQWQQFAAEMGLPQKLQDDVSEMIRATIKHGVFPGCPQDLPLFLDLDLEVLARPPKEYALYASQIRQEYIHYPLDEYCKGRAGVLRRLQEGDVYFTDHWKTQSTEDARKNLQWEQDELAKGIVLTPDTVPVI</sequence>
<dbReference type="HOGENOM" id="CLU_051795_2_0_1"/>
<dbReference type="EMBL" id="KN824281">
    <property type="protein sequence ID" value="KIM31654.1"/>
    <property type="molecule type" value="Genomic_DNA"/>
</dbReference>
<proteinExistence type="predicted"/>
<keyword evidence="2" id="KW-1185">Reference proteome</keyword>
<accession>A0A0C3BHT4</accession>
<reference evidence="1 2" key="1">
    <citation type="submission" date="2014-04" db="EMBL/GenBank/DDBJ databases">
        <authorList>
            <consortium name="DOE Joint Genome Institute"/>
            <person name="Kuo A."/>
            <person name="Zuccaro A."/>
            <person name="Kohler A."/>
            <person name="Nagy L.G."/>
            <person name="Floudas D."/>
            <person name="Copeland A."/>
            <person name="Barry K.W."/>
            <person name="Cichocki N."/>
            <person name="Veneault-Fourrey C."/>
            <person name="LaButti K."/>
            <person name="Lindquist E.A."/>
            <person name="Lipzen A."/>
            <person name="Lundell T."/>
            <person name="Morin E."/>
            <person name="Murat C."/>
            <person name="Sun H."/>
            <person name="Tunlid A."/>
            <person name="Henrissat B."/>
            <person name="Grigoriev I.V."/>
            <person name="Hibbett D.S."/>
            <person name="Martin F."/>
            <person name="Nordberg H.P."/>
            <person name="Cantor M.N."/>
            <person name="Hua S.X."/>
        </authorList>
    </citation>
    <scope>NUCLEOTIDE SEQUENCE [LARGE SCALE GENOMIC DNA]</scope>
    <source>
        <strain evidence="1 2">MAFF 305830</strain>
    </source>
</reference>
<gene>
    <name evidence="1" type="ORF">M408DRAFT_327128</name>
</gene>
<name>A0A0C3BHT4_SERVB</name>
<dbReference type="PANTHER" id="PTHR21174:SF0">
    <property type="entry name" value="HD PHOSPHOHYDROLASE FAMILY PROTEIN-RELATED"/>
    <property type="match status" value="1"/>
</dbReference>